<evidence type="ECO:0000313" key="9">
    <source>
        <dbReference type="Proteomes" id="UP001652409"/>
    </source>
</evidence>
<dbReference type="PROSITE" id="PS51918">
    <property type="entry name" value="RADICAL_SAM"/>
    <property type="match status" value="1"/>
</dbReference>
<evidence type="ECO:0000256" key="3">
    <source>
        <dbReference type="ARBA" id="ARBA00022691"/>
    </source>
</evidence>
<accession>A0ABT2TX93</accession>
<keyword evidence="3" id="KW-0949">S-adenosyl-L-methionine</keyword>
<evidence type="ECO:0000256" key="1">
    <source>
        <dbReference type="ARBA" id="ARBA00001966"/>
    </source>
</evidence>
<evidence type="ECO:0000259" key="7">
    <source>
        <dbReference type="PROSITE" id="PS51918"/>
    </source>
</evidence>
<feature type="domain" description="Radical SAM core" evidence="7">
    <location>
        <begin position="99"/>
        <end position="312"/>
    </location>
</feature>
<comment type="cofactor">
    <cofactor evidence="1">
        <name>[4Fe-4S] cluster</name>
        <dbReference type="ChEBI" id="CHEBI:49883"/>
    </cofactor>
</comment>
<evidence type="ECO:0000256" key="2">
    <source>
        <dbReference type="ARBA" id="ARBA00022485"/>
    </source>
</evidence>
<gene>
    <name evidence="8" type="ORF">OCV61_15920</name>
</gene>
<dbReference type="RefSeq" id="WP_158422639.1">
    <property type="nucleotide sequence ID" value="NZ_JAOQJL010000042.1"/>
</dbReference>
<dbReference type="EMBL" id="JAOQJL010000042">
    <property type="protein sequence ID" value="MCU6766868.1"/>
    <property type="molecule type" value="Genomic_DNA"/>
</dbReference>
<dbReference type="InterPro" id="IPR023885">
    <property type="entry name" value="4Fe4S-binding_SPASM_dom"/>
</dbReference>
<dbReference type="InterPro" id="IPR050377">
    <property type="entry name" value="Radical_SAM_PqqE_MftC-like"/>
</dbReference>
<dbReference type="InterPro" id="IPR058240">
    <property type="entry name" value="rSAM_sf"/>
</dbReference>
<dbReference type="PANTHER" id="PTHR11228:SF7">
    <property type="entry name" value="PQQA PEPTIDE CYCLASE"/>
    <property type="match status" value="1"/>
</dbReference>
<dbReference type="InterPro" id="IPR034391">
    <property type="entry name" value="AdoMet-like_SPASM_containing"/>
</dbReference>
<protein>
    <submittedName>
        <fullName evidence="8">Radical SAM protein</fullName>
    </submittedName>
</protein>
<keyword evidence="6" id="KW-0411">Iron-sulfur</keyword>
<evidence type="ECO:0000313" key="8">
    <source>
        <dbReference type="EMBL" id="MCU6766868.1"/>
    </source>
</evidence>
<dbReference type="Pfam" id="PF13186">
    <property type="entry name" value="SPASM"/>
    <property type="match status" value="1"/>
</dbReference>
<dbReference type="PANTHER" id="PTHR11228">
    <property type="entry name" value="RADICAL SAM DOMAIN PROTEIN"/>
    <property type="match status" value="1"/>
</dbReference>
<dbReference type="InterPro" id="IPR013785">
    <property type="entry name" value="Aldolase_TIM"/>
</dbReference>
<sequence>MFLRKGVVWKNYDRESVLYDLENDSTLTLNETSTRILKEVLVYKNEYQKVAMNLLIENQECEYDDLYGDVMECCNTLFATPYFTTDPENAAFISLVGLVTSLETASIEITKNCNLKCKHCYQGSHMDEQLMMNLNEVRSIASKLGELGTLSVVLTGGEPFLHPNLVEIVETFNNWNIRVVIFTNGQVIQNETIRKLSNMNVLVRISLEGHNEEINDFIRGVGTFKKAIEFSNICRENNLSIGYSFTINSINEKYFSDMLQLAEDSFADEIEMSEILNVNQNLNISSLMLSEKQSKNFRINTLKGFSISKAFRKGMGLYRYKKGTEYICSAGTKNIFIDINGDVYPCNLFANHNEYFAGNVFSEDLLEIWRKSKVFIELRNLKKEDIEECANCPASENCKGGCRARAVFESGSLRGKMEKGFCKVTNMMVEEMNHNAFVHN</sequence>
<evidence type="ECO:0000256" key="4">
    <source>
        <dbReference type="ARBA" id="ARBA00022723"/>
    </source>
</evidence>
<organism evidence="8 9">
    <name type="scientific">Blautia ammoniilytica</name>
    <dbReference type="NCBI Taxonomy" id="2981782"/>
    <lineage>
        <taxon>Bacteria</taxon>
        <taxon>Bacillati</taxon>
        <taxon>Bacillota</taxon>
        <taxon>Clostridia</taxon>
        <taxon>Lachnospirales</taxon>
        <taxon>Lachnospiraceae</taxon>
        <taxon>Blautia</taxon>
    </lineage>
</organism>
<keyword evidence="9" id="KW-1185">Reference proteome</keyword>
<dbReference type="Gene3D" id="3.20.20.70">
    <property type="entry name" value="Aldolase class I"/>
    <property type="match status" value="1"/>
</dbReference>
<dbReference type="Proteomes" id="UP001652409">
    <property type="component" value="Unassembled WGS sequence"/>
</dbReference>
<comment type="caution">
    <text evidence="8">The sequence shown here is derived from an EMBL/GenBank/DDBJ whole genome shotgun (WGS) entry which is preliminary data.</text>
</comment>
<dbReference type="InterPro" id="IPR007197">
    <property type="entry name" value="rSAM"/>
</dbReference>
<dbReference type="SMART" id="SM00729">
    <property type="entry name" value="Elp3"/>
    <property type="match status" value="1"/>
</dbReference>
<evidence type="ECO:0000256" key="5">
    <source>
        <dbReference type="ARBA" id="ARBA00023004"/>
    </source>
</evidence>
<reference evidence="8 9" key="1">
    <citation type="journal article" date="2021" name="ISME Commun">
        <title>Automated analysis of genomic sequences facilitates high-throughput and comprehensive description of bacteria.</title>
        <authorList>
            <person name="Hitch T.C.A."/>
        </authorList>
    </citation>
    <scope>NUCLEOTIDE SEQUENCE [LARGE SCALE GENOMIC DNA]</scope>
    <source>
        <strain evidence="8 9">Sanger_23</strain>
    </source>
</reference>
<dbReference type="SFLD" id="SFLDG01386">
    <property type="entry name" value="main_SPASM_domain-containing"/>
    <property type="match status" value="1"/>
</dbReference>
<keyword evidence="4" id="KW-0479">Metal-binding</keyword>
<dbReference type="SFLD" id="SFLDS00029">
    <property type="entry name" value="Radical_SAM"/>
    <property type="match status" value="1"/>
</dbReference>
<dbReference type="InterPro" id="IPR006638">
    <property type="entry name" value="Elp3/MiaA/NifB-like_rSAM"/>
</dbReference>
<dbReference type="SFLD" id="SFLDG01067">
    <property type="entry name" value="SPASM/twitch_domain_containing"/>
    <property type="match status" value="1"/>
</dbReference>
<keyword evidence="2" id="KW-0004">4Fe-4S</keyword>
<proteinExistence type="predicted"/>
<dbReference type="CDD" id="cd01335">
    <property type="entry name" value="Radical_SAM"/>
    <property type="match status" value="1"/>
</dbReference>
<dbReference type="Pfam" id="PF04055">
    <property type="entry name" value="Radical_SAM"/>
    <property type="match status" value="1"/>
</dbReference>
<dbReference type="SUPFAM" id="SSF102114">
    <property type="entry name" value="Radical SAM enzymes"/>
    <property type="match status" value="1"/>
</dbReference>
<name>A0ABT2TX93_9FIRM</name>
<dbReference type="NCBIfam" id="TIGR04085">
    <property type="entry name" value="rSAM_more_4Fe4S"/>
    <property type="match status" value="1"/>
</dbReference>
<evidence type="ECO:0000256" key="6">
    <source>
        <dbReference type="ARBA" id="ARBA00023014"/>
    </source>
</evidence>
<dbReference type="SFLD" id="SFLDG01387">
    <property type="entry name" value="BtrN-like_SPASM_domain_contain"/>
    <property type="match status" value="1"/>
</dbReference>
<keyword evidence="5" id="KW-0408">Iron</keyword>